<protein>
    <submittedName>
        <fullName evidence="2">Head protein</fullName>
    </submittedName>
    <submittedName>
        <fullName evidence="5">Mu-like prophage major head subunit gpT</fullName>
    </submittedName>
</protein>
<dbReference type="EMBL" id="CP023525">
    <property type="protein sequence ID" value="ATF92830.1"/>
    <property type="molecule type" value="Genomic_DNA"/>
</dbReference>
<dbReference type="RefSeq" id="WP_061279001.1">
    <property type="nucleotide sequence ID" value="NZ_CP023525.1"/>
</dbReference>
<name>A0A291DXJ4_9ENTR</name>
<evidence type="ECO:0000313" key="2">
    <source>
        <dbReference type="EMBL" id="ATF92409.1"/>
    </source>
</evidence>
<dbReference type="EMBL" id="CP023525">
    <property type="protein sequence ID" value="ATF93676.1"/>
    <property type="molecule type" value="Genomic_DNA"/>
</dbReference>
<evidence type="ECO:0000313" key="5">
    <source>
        <dbReference type="EMBL" id="SQC93415.1"/>
    </source>
</evidence>
<dbReference type="Proteomes" id="UP000217979">
    <property type="component" value="Chromosome"/>
</dbReference>
<dbReference type="Pfam" id="PF10124">
    <property type="entry name" value="Mu-like_gpT"/>
    <property type="match status" value="3"/>
</dbReference>
<accession>A0A291DXJ4</accession>
<evidence type="ECO:0000313" key="7">
    <source>
        <dbReference type="Proteomes" id="UP000251197"/>
    </source>
</evidence>
<evidence type="ECO:0000313" key="6">
    <source>
        <dbReference type="Proteomes" id="UP000217979"/>
    </source>
</evidence>
<dbReference type="Proteomes" id="UP000251197">
    <property type="component" value="Unassembled WGS sequence"/>
</dbReference>
<evidence type="ECO:0000313" key="4">
    <source>
        <dbReference type="EMBL" id="ATF93676.1"/>
    </source>
</evidence>
<evidence type="ECO:0000313" key="3">
    <source>
        <dbReference type="EMBL" id="ATF92830.1"/>
    </source>
</evidence>
<reference evidence="2 6" key="1">
    <citation type="submission" date="2017-09" db="EMBL/GenBank/DDBJ databases">
        <title>FDA dAtabase for Regulatory Grade micrObial Sequences (FDA-ARGOS): Supporting development and validation of Infectious Disease Dx tests.</title>
        <authorList>
            <person name="Minogue T."/>
            <person name="Wolcott M."/>
            <person name="Wasieloski L."/>
            <person name="Aguilar W."/>
            <person name="Moore D."/>
            <person name="Tallon L."/>
            <person name="Sadzewicz L."/>
            <person name="Ott S."/>
            <person name="Zhao X."/>
            <person name="Nagaraj S."/>
            <person name="Vavikolanu K."/>
            <person name="Aluvathingal J."/>
            <person name="Nadendla S."/>
            <person name="Sichtig H."/>
        </authorList>
    </citation>
    <scope>NUCLEOTIDE SEQUENCE [LARGE SCALE GENOMIC DNA]</scope>
    <source>
        <strain evidence="2 6">FDAARGOS_392</strain>
    </source>
</reference>
<reference evidence="5 7" key="2">
    <citation type="submission" date="2018-06" db="EMBL/GenBank/DDBJ databases">
        <authorList>
            <consortium name="Pathogen Informatics"/>
            <person name="Doyle S."/>
        </authorList>
    </citation>
    <scope>NUCLEOTIDE SEQUENCE [LARGE SCALE GENOMIC DNA]</scope>
    <source>
        <strain evidence="5 7">NCTC12120</strain>
    </source>
</reference>
<feature type="domain" description="Bacteriophage Mu GpT" evidence="1">
    <location>
        <begin position="8"/>
        <end position="157"/>
    </location>
</feature>
<dbReference type="EMBL" id="CP023525">
    <property type="protein sequence ID" value="ATF92409.1"/>
    <property type="molecule type" value="Genomic_DNA"/>
</dbReference>
<sequence>MILNKGNLTALFVALKSTFNKAFDASPSMWDQVATLVPSTTRENSYAWLDRFPRLREWVGDKVVKSLTQHNYTLPNKSFEATVEVDRDDLEDDQLGIYAPQAQEAGFSAKQWPDELVFEALNEAFSKKCYDGQPFVSEKHPNGTDKAGKVILVSNQGTAPLSAESLDKAKASYGKGRTVLRNMKDTEGRPLNVRPTLLVVPPALEDTANALMTAERLDDGKTNIYKGTAKVLVVPWLTDDDAWFLMDTSRAIKPLIFQQRKKPVFVSQQDMNNPDVFMRKKLKFGAEARGSAGFGLWQMIHGSTGKG</sequence>
<feature type="domain" description="Bacteriophage Mu GpT" evidence="1">
    <location>
        <begin position="170"/>
        <end position="237"/>
    </location>
</feature>
<feature type="domain" description="Bacteriophage Mu GpT" evidence="1">
    <location>
        <begin position="240"/>
        <end position="304"/>
    </location>
</feature>
<dbReference type="AlphaFoldDB" id="A0A291DXJ4"/>
<proteinExistence type="predicted"/>
<evidence type="ECO:0000259" key="1">
    <source>
        <dbReference type="Pfam" id="PF10124"/>
    </source>
</evidence>
<dbReference type="InterPro" id="IPR018774">
    <property type="entry name" value="Phage_Mu_GpT"/>
</dbReference>
<gene>
    <name evidence="2" type="ORF">CO704_10090</name>
    <name evidence="3" type="ORF">CO704_12365</name>
    <name evidence="4" type="ORF">CO704_16940</name>
    <name evidence="5" type="ORF">NCTC12120_06529</name>
</gene>
<dbReference type="EMBL" id="UAVU01000010">
    <property type="protein sequence ID" value="SQC93415.1"/>
    <property type="molecule type" value="Genomic_DNA"/>
</dbReference>
<organism evidence="2 6">
    <name type="scientific">Cedecea neteri</name>
    <dbReference type="NCBI Taxonomy" id="158822"/>
    <lineage>
        <taxon>Bacteria</taxon>
        <taxon>Pseudomonadati</taxon>
        <taxon>Pseudomonadota</taxon>
        <taxon>Gammaproteobacteria</taxon>
        <taxon>Enterobacterales</taxon>
        <taxon>Enterobacteriaceae</taxon>
        <taxon>Cedecea</taxon>
    </lineage>
</organism>